<feature type="region of interest" description="Disordered" evidence="1">
    <location>
        <begin position="41"/>
        <end position="71"/>
    </location>
</feature>
<protein>
    <submittedName>
        <fullName evidence="2">Uncharacterized protein</fullName>
    </submittedName>
</protein>
<evidence type="ECO:0000256" key="1">
    <source>
        <dbReference type="SAM" id="MobiDB-lite"/>
    </source>
</evidence>
<keyword evidence="3" id="KW-1185">Reference proteome</keyword>
<organism evidence="2 3">
    <name type="scientific">Tropilaelaps mercedesae</name>
    <dbReference type="NCBI Taxonomy" id="418985"/>
    <lineage>
        <taxon>Eukaryota</taxon>
        <taxon>Metazoa</taxon>
        <taxon>Ecdysozoa</taxon>
        <taxon>Arthropoda</taxon>
        <taxon>Chelicerata</taxon>
        <taxon>Arachnida</taxon>
        <taxon>Acari</taxon>
        <taxon>Parasitiformes</taxon>
        <taxon>Mesostigmata</taxon>
        <taxon>Gamasina</taxon>
        <taxon>Dermanyssoidea</taxon>
        <taxon>Laelapidae</taxon>
        <taxon>Tropilaelaps</taxon>
    </lineage>
</organism>
<name>A0A1V9X3C9_9ACAR</name>
<evidence type="ECO:0000313" key="3">
    <source>
        <dbReference type="Proteomes" id="UP000192247"/>
    </source>
</evidence>
<proteinExistence type="predicted"/>
<evidence type="ECO:0000313" key="2">
    <source>
        <dbReference type="EMBL" id="OQR67906.1"/>
    </source>
</evidence>
<feature type="compositionally biased region" description="Polar residues" evidence="1">
    <location>
        <begin position="49"/>
        <end position="58"/>
    </location>
</feature>
<reference evidence="2 3" key="1">
    <citation type="journal article" date="2017" name="Gigascience">
        <title>Draft genome of the honey bee ectoparasitic mite, Tropilaelaps mercedesae, is shaped by the parasitic life history.</title>
        <authorList>
            <person name="Dong X."/>
            <person name="Armstrong S.D."/>
            <person name="Xia D."/>
            <person name="Makepeace B.L."/>
            <person name="Darby A.C."/>
            <person name="Kadowaki T."/>
        </authorList>
    </citation>
    <scope>NUCLEOTIDE SEQUENCE [LARGE SCALE GENOMIC DNA]</scope>
    <source>
        <strain evidence="2">Wuxi-XJTLU</strain>
    </source>
</reference>
<dbReference type="Proteomes" id="UP000192247">
    <property type="component" value="Unassembled WGS sequence"/>
</dbReference>
<dbReference type="AlphaFoldDB" id="A0A1V9X3C9"/>
<accession>A0A1V9X3C9</accession>
<gene>
    <name evidence="2" type="ORF">BIW11_13238</name>
</gene>
<feature type="compositionally biased region" description="Basic residues" evidence="1">
    <location>
        <begin position="62"/>
        <end position="71"/>
    </location>
</feature>
<comment type="caution">
    <text evidence="2">The sequence shown here is derived from an EMBL/GenBank/DDBJ whole genome shotgun (WGS) entry which is preliminary data.</text>
</comment>
<dbReference type="InParanoid" id="A0A1V9X3C9"/>
<sequence>MAYRRPQGKNRIQQQMTSTVARHYHLSIHRCHWHYLHEGRPREARRQHSAGSYRSSLEQQRHTHRRLRCTR</sequence>
<dbReference type="EMBL" id="MNPL01026876">
    <property type="protein sequence ID" value="OQR67906.1"/>
    <property type="molecule type" value="Genomic_DNA"/>
</dbReference>